<dbReference type="InterPro" id="IPR004839">
    <property type="entry name" value="Aminotransferase_I/II_large"/>
</dbReference>
<keyword evidence="4" id="KW-0238">DNA-binding</keyword>
<dbReference type="PANTHER" id="PTHR46577">
    <property type="entry name" value="HTH-TYPE TRANSCRIPTIONAL REGULATORY PROTEIN GABR"/>
    <property type="match status" value="1"/>
</dbReference>
<sequence length="468" mass="50788">MGSQIKGPTRTETAMAAIRQRVAAAPGTRLPSIRGLAEQLEVSKSTVVEAYDRLVATGEVVAKPGSGFFAATRTRPFHLKDAGPQFDRAIDPLWIAHQSLASPAPALLPGSGWLPGDWLPDDMLRSSMRSVSREQGANLTRYSSPKGFLPLREQLARRLNERGIGADPGTILLTDSATRAIDTICRFLLQPGDTVLIDDPCYFNFQSTLQAQRVQMVGIPYTESGPDLDRFAAACIEHRPKLYLTTAVLHNPTGASVSIGTAHRLLKLAEAHDLVLVEDGISADFDSRPMPGLAALDGLDRVIYVGSFSKTLSASLRCGFIAARNDWIEGLTNLTLATSFGTSDLSAQITCRLLTNGHYRRHLEALRPRLARAMAVTTTQLEKLGLDLWTRPEAGMFLWAKLPGELDSAEIAKCALEKGMMLAPGNVFSVSQGAGRYLRFNVSQCADKRVFDVLARCMSRSPGRAGLD</sequence>
<dbReference type="InterPro" id="IPR036390">
    <property type="entry name" value="WH_DNA-bd_sf"/>
</dbReference>
<dbReference type="CDD" id="cd00609">
    <property type="entry name" value="AAT_like"/>
    <property type="match status" value="1"/>
</dbReference>
<evidence type="ECO:0000256" key="1">
    <source>
        <dbReference type="ARBA" id="ARBA00005384"/>
    </source>
</evidence>
<dbReference type="RefSeq" id="WP_046969848.1">
    <property type="nucleotide sequence ID" value="NZ_JPLA01000001.1"/>
</dbReference>
<dbReference type="InterPro" id="IPR000524">
    <property type="entry name" value="Tscrpt_reg_HTH_GntR"/>
</dbReference>
<evidence type="ECO:0000313" key="7">
    <source>
        <dbReference type="EMBL" id="KLD66139.1"/>
    </source>
</evidence>
<dbReference type="InterPro" id="IPR015422">
    <property type="entry name" value="PyrdxlP-dep_Trfase_small"/>
</dbReference>
<dbReference type="SMART" id="SM00345">
    <property type="entry name" value="HTH_GNTR"/>
    <property type="match status" value="1"/>
</dbReference>
<comment type="similarity">
    <text evidence="1">In the C-terminal section; belongs to the class-I pyridoxal-phosphate-dependent aminotransferase family.</text>
</comment>
<dbReference type="PATRIC" id="fig|1440762.4.peg.37"/>
<keyword evidence="2" id="KW-0663">Pyridoxal phosphate</keyword>
<evidence type="ECO:0000256" key="3">
    <source>
        <dbReference type="ARBA" id="ARBA00023015"/>
    </source>
</evidence>
<dbReference type="GO" id="GO:0003700">
    <property type="term" value="F:DNA-binding transcription factor activity"/>
    <property type="evidence" value="ECO:0007669"/>
    <property type="project" value="InterPro"/>
</dbReference>
<evidence type="ECO:0000256" key="2">
    <source>
        <dbReference type="ARBA" id="ARBA00022898"/>
    </source>
</evidence>
<dbReference type="InterPro" id="IPR015424">
    <property type="entry name" value="PyrdxlP-dep_Trfase"/>
</dbReference>
<dbReference type="OrthoDB" id="9802328at2"/>
<dbReference type="PANTHER" id="PTHR46577:SF2">
    <property type="entry name" value="TRANSCRIPTIONAL REGULATORY PROTEIN"/>
    <property type="match status" value="1"/>
</dbReference>
<keyword evidence="5" id="KW-0804">Transcription</keyword>
<keyword evidence="3" id="KW-0805">Transcription regulation</keyword>
<dbReference type="SUPFAM" id="SSF46785">
    <property type="entry name" value="Winged helix' DNA-binding domain"/>
    <property type="match status" value="1"/>
</dbReference>
<evidence type="ECO:0000256" key="4">
    <source>
        <dbReference type="ARBA" id="ARBA00023125"/>
    </source>
</evidence>
<dbReference type="Proteomes" id="UP000035481">
    <property type="component" value="Unassembled WGS sequence"/>
</dbReference>
<dbReference type="AlphaFoldDB" id="A0A0G9HA99"/>
<proteinExistence type="inferred from homology"/>
<dbReference type="STRING" id="1440762.Y882_00195"/>
<dbReference type="InterPro" id="IPR051446">
    <property type="entry name" value="HTH_trans_reg/aminotransferase"/>
</dbReference>
<dbReference type="InterPro" id="IPR036388">
    <property type="entry name" value="WH-like_DNA-bd_sf"/>
</dbReference>
<comment type="caution">
    <text evidence="7">The sequence shown here is derived from an EMBL/GenBank/DDBJ whole genome shotgun (WGS) entry which is preliminary data.</text>
</comment>
<dbReference type="Gene3D" id="3.40.640.10">
    <property type="entry name" value="Type I PLP-dependent aspartate aminotransferase-like (Major domain)"/>
    <property type="match status" value="1"/>
</dbReference>
<dbReference type="Pfam" id="PF00155">
    <property type="entry name" value="Aminotran_1_2"/>
    <property type="match status" value="1"/>
</dbReference>
<evidence type="ECO:0000313" key="8">
    <source>
        <dbReference type="Proteomes" id="UP000035481"/>
    </source>
</evidence>
<dbReference type="Gene3D" id="3.90.1150.10">
    <property type="entry name" value="Aspartate Aminotransferase, domain 1"/>
    <property type="match status" value="1"/>
</dbReference>
<gene>
    <name evidence="7" type="ORF">Y882_00195</name>
</gene>
<organism evidence="7 8">
    <name type="scientific">Dyella japonica DSM 16301</name>
    <dbReference type="NCBI Taxonomy" id="1440762"/>
    <lineage>
        <taxon>Bacteria</taxon>
        <taxon>Pseudomonadati</taxon>
        <taxon>Pseudomonadota</taxon>
        <taxon>Gammaproteobacteria</taxon>
        <taxon>Lysobacterales</taxon>
        <taxon>Rhodanobacteraceae</taxon>
        <taxon>Dyella</taxon>
    </lineage>
</organism>
<evidence type="ECO:0000259" key="6">
    <source>
        <dbReference type="PROSITE" id="PS50949"/>
    </source>
</evidence>
<dbReference type="EMBL" id="JPLA01000001">
    <property type="protein sequence ID" value="KLD66139.1"/>
    <property type="molecule type" value="Genomic_DNA"/>
</dbReference>
<dbReference type="GO" id="GO:0030170">
    <property type="term" value="F:pyridoxal phosphate binding"/>
    <property type="evidence" value="ECO:0007669"/>
    <property type="project" value="InterPro"/>
</dbReference>
<name>A0A0G9HA99_9GAMM</name>
<feature type="domain" description="HTH gntR-type" evidence="6">
    <location>
        <begin position="4"/>
        <end position="73"/>
    </location>
</feature>
<reference evidence="7 8" key="1">
    <citation type="journal article" date="2015" name="Antonie Van Leeuwenhoek">
        <title>A phylogenomic and molecular marker based taxonomic framework for the order Xanthomonadales: proposal to transfer the families Algiphilaceae and Solimonadaceae to the order Nevskiales ord. nov. and to create a new family within the order Xanthomonadales, the family Rhodanobacteraceae fam. nov., containing the genus Rhodanobacter and its closest relatives.</title>
        <authorList>
            <person name="Naushad S."/>
            <person name="Adeolu M."/>
            <person name="Wong S."/>
            <person name="Sohail M."/>
            <person name="Schellhorn H.E."/>
            <person name="Gupta R.S."/>
        </authorList>
    </citation>
    <scope>NUCLEOTIDE SEQUENCE [LARGE SCALE GENOMIC DNA]</scope>
    <source>
        <strain evidence="7 8">DSM 16301</strain>
    </source>
</reference>
<dbReference type="GO" id="GO:0003677">
    <property type="term" value="F:DNA binding"/>
    <property type="evidence" value="ECO:0007669"/>
    <property type="project" value="UniProtKB-KW"/>
</dbReference>
<dbReference type="Pfam" id="PF00392">
    <property type="entry name" value="GntR"/>
    <property type="match status" value="1"/>
</dbReference>
<evidence type="ECO:0000256" key="5">
    <source>
        <dbReference type="ARBA" id="ARBA00023163"/>
    </source>
</evidence>
<protein>
    <submittedName>
        <fullName evidence="7">GntR family transcriptional regulator</fullName>
    </submittedName>
</protein>
<dbReference type="InterPro" id="IPR015421">
    <property type="entry name" value="PyrdxlP-dep_Trfase_major"/>
</dbReference>
<dbReference type="SUPFAM" id="SSF53383">
    <property type="entry name" value="PLP-dependent transferases"/>
    <property type="match status" value="1"/>
</dbReference>
<dbReference type="Gene3D" id="1.10.10.10">
    <property type="entry name" value="Winged helix-like DNA-binding domain superfamily/Winged helix DNA-binding domain"/>
    <property type="match status" value="1"/>
</dbReference>
<accession>A0A0G9HA99</accession>
<dbReference type="CDD" id="cd07377">
    <property type="entry name" value="WHTH_GntR"/>
    <property type="match status" value="1"/>
</dbReference>
<dbReference type="PROSITE" id="PS50949">
    <property type="entry name" value="HTH_GNTR"/>
    <property type="match status" value="1"/>
</dbReference>